<keyword evidence="10" id="KW-1185">Reference proteome</keyword>
<dbReference type="InterPro" id="IPR012944">
    <property type="entry name" value="SusD_RagB_dom"/>
</dbReference>
<evidence type="ECO:0000259" key="7">
    <source>
        <dbReference type="Pfam" id="PF07980"/>
    </source>
</evidence>
<dbReference type="SUPFAM" id="SSF48452">
    <property type="entry name" value="TPR-like"/>
    <property type="match status" value="1"/>
</dbReference>
<comment type="caution">
    <text evidence="9">The sequence shown here is derived from an EMBL/GenBank/DDBJ whole genome shotgun (WGS) entry which is preliminary data.</text>
</comment>
<protein>
    <submittedName>
        <fullName evidence="9">SusD-like starch-binding protein associating with outer membrane</fullName>
    </submittedName>
</protein>
<dbReference type="InterPro" id="IPR033985">
    <property type="entry name" value="SusD-like_N"/>
</dbReference>
<dbReference type="Pfam" id="PF14322">
    <property type="entry name" value="SusD-like_3"/>
    <property type="match status" value="1"/>
</dbReference>
<sequence>MQFKMKFLKPTIYTLGLLSMVFLTSCSSFLEETSQDELIPSSLEDLQSTMYAEAYPYNFSSDMFLNLLTDELVCQGLNNDYYVTQYSNGTAMFQFDKAMFDGDYAIPSDANSWKNYYEKIMGCNVVLDYLPFVSGSESEKNAVKGQAQFLRGFYYLRLAMIYCQLYNAEGVNPEQALGVPLVLTMDVTDDFPVRASLKDTYAQIESDLTESIALLRDNYDAPSAHRVSYLAAEAMLSRMYLYMGRDEDWQKVVDYSTDVLAEKPTLTYLSSFSAAFHNKGIYDLDVSEEPIWVYGVATTANNDYLPTQLQWGSVPPYTVSSELSTLYDANDLRLSSYFYSVNYNGVDYNLRPNKIGMYQSNYGDWGIRNAEVYLNRAEAYARLYKAGGSSDNLANALADLNYLRQTRYATGTYEDVDMNDADALLAFCLEERRRELCLENSLRWFDIKRLSLSVTHTYMDAAGVSSDYTLDSGDPLYALPIPYDAINRNYKLEQNPR</sequence>
<evidence type="ECO:0000256" key="1">
    <source>
        <dbReference type="ARBA" id="ARBA00004442"/>
    </source>
</evidence>
<evidence type="ECO:0000256" key="5">
    <source>
        <dbReference type="ARBA" id="ARBA00023237"/>
    </source>
</evidence>
<keyword evidence="3 6" id="KW-0732">Signal</keyword>
<dbReference type="InterPro" id="IPR011990">
    <property type="entry name" value="TPR-like_helical_dom_sf"/>
</dbReference>
<dbReference type="AlphaFoldDB" id="A0A419WAV5"/>
<evidence type="ECO:0000256" key="4">
    <source>
        <dbReference type="ARBA" id="ARBA00023136"/>
    </source>
</evidence>
<dbReference type="Gene3D" id="1.25.40.390">
    <property type="match status" value="1"/>
</dbReference>
<dbReference type="EMBL" id="RAPN01000001">
    <property type="protein sequence ID" value="RKD92542.1"/>
    <property type="molecule type" value="Genomic_DNA"/>
</dbReference>
<comment type="subcellular location">
    <subcellularLocation>
        <location evidence="1">Cell outer membrane</location>
    </subcellularLocation>
</comment>
<feature type="domain" description="SusD-like N-terminal" evidence="8">
    <location>
        <begin position="108"/>
        <end position="241"/>
    </location>
</feature>
<evidence type="ECO:0000313" key="10">
    <source>
        <dbReference type="Proteomes" id="UP000283387"/>
    </source>
</evidence>
<evidence type="ECO:0000256" key="3">
    <source>
        <dbReference type="ARBA" id="ARBA00022729"/>
    </source>
</evidence>
<gene>
    <name evidence="9" type="ORF">BC643_2916</name>
</gene>
<evidence type="ECO:0000313" key="9">
    <source>
        <dbReference type="EMBL" id="RKD92542.1"/>
    </source>
</evidence>
<feature type="chain" id="PRO_5019468547" evidence="6">
    <location>
        <begin position="31"/>
        <end position="497"/>
    </location>
</feature>
<keyword evidence="4" id="KW-0472">Membrane</keyword>
<dbReference type="PROSITE" id="PS51257">
    <property type="entry name" value="PROKAR_LIPOPROTEIN"/>
    <property type="match status" value="1"/>
</dbReference>
<name>A0A419WAV5_9BACT</name>
<feature type="domain" description="RagB/SusD" evidence="7">
    <location>
        <begin position="333"/>
        <end position="496"/>
    </location>
</feature>
<proteinExistence type="inferred from homology"/>
<dbReference type="OrthoDB" id="630434at2"/>
<feature type="signal peptide" evidence="6">
    <location>
        <begin position="1"/>
        <end position="30"/>
    </location>
</feature>
<dbReference type="Proteomes" id="UP000283387">
    <property type="component" value="Unassembled WGS sequence"/>
</dbReference>
<reference evidence="9 10" key="1">
    <citation type="submission" date="2018-09" db="EMBL/GenBank/DDBJ databases">
        <title>Genomic Encyclopedia of Archaeal and Bacterial Type Strains, Phase II (KMG-II): from individual species to whole genera.</title>
        <authorList>
            <person name="Goeker M."/>
        </authorList>
    </citation>
    <scope>NUCLEOTIDE SEQUENCE [LARGE SCALE GENOMIC DNA]</scope>
    <source>
        <strain evidence="9 10">DSM 27148</strain>
    </source>
</reference>
<keyword evidence="5" id="KW-0998">Cell outer membrane</keyword>
<comment type="similarity">
    <text evidence="2">Belongs to the SusD family.</text>
</comment>
<accession>A0A419WAV5</accession>
<evidence type="ECO:0000256" key="2">
    <source>
        <dbReference type="ARBA" id="ARBA00006275"/>
    </source>
</evidence>
<evidence type="ECO:0000259" key="8">
    <source>
        <dbReference type="Pfam" id="PF14322"/>
    </source>
</evidence>
<dbReference type="GO" id="GO:0009279">
    <property type="term" value="C:cell outer membrane"/>
    <property type="evidence" value="ECO:0007669"/>
    <property type="project" value="UniProtKB-SubCell"/>
</dbReference>
<evidence type="ECO:0000256" key="6">
    <source>
        <dbReference type="SAM" id="SignalP"/>
    </source>
</evidence>
<organism evidence="9 10">
    <name type="scientific">Mangrovibacterium diazotrophicum</name>
    <dbReference type="NCBI Taxonomy" id="1261403"/>
    <lineage>
        <taxon>Bacteria</taxon>
        <taxon>Pseudomonadati</taxon>
        <taxon>Bacteroidota</taxon>
        <taxon>Bacteroidia</taxon>
        <taxon>Marinilabiliales</taxon>
        <taxon>Prolixibacteraceae</taxon>
        <taxon>Mangrovibacterium</taxon>
    </lineage>
</organism>
<dbReference type="Pfam" id="PF07980">
    <property type="entry name" value="SusD_RagB"/>
    <property type="match status" value="1"/>
</dbReference>